<accession>A0AAD5IAG9</accession>
<evidence type="ECO:0000256" key="1">
    <source>
        <dbReference type="SAM" id="MobiDB-lite"/>
    </source>
</evidence>
<reference evidence="2" key="2">
    <citation type="submission" date="2023-02" db="EMBL/GenBank/DDBJ databases">
        <authorList>
            <person name="Swenson N.G."/>
            <person name="Wegrzyn J.L."/>
            <person name="Mcevoy S.L."/>
        </authorList>
    </citation>
    <scope>NUCLEOTIDE SEQUENCE</scope>
    <source>
        <strain evidence="2">91603</strain>
        <tissue evidence="2">Leaf</tissue>
    </source>
</reference>
<dbReference type="PANTHER" id="PTHR34427:SF5">
    <property type="entry name" value="DUF4283 DOMAIN-CONTAINING PROTEIN"/>
    <property type="match status" value="1"/>
</dbReference>
<protein>
    <recommendedName>
        <fullName evidence="4">DUF4283 domain-containing protein</fullName>
    </recommendedName>
</protein>
<proteinExistence type="predicted"/>
<feature type="compositionally biased region" description="Basic and acidic residues" evidence="1">
    <location>
        <begin position="404"/>
        <end position="417"/>
    </location>
</feature>
<organism evidence="2 3">
    <name type="scientific">Acer negundo</name>
    <name type="common">Box elder</name>
    <dbReference type="NCBI Taxonomy" id="4023"/>
    <lineage>
        <taxon>Eukaryota</taxon>
        <taxon>Viridiplantae</taxon>
        <taxon>Streptophyta</taxon>
        <taxon>Embryophyta</taxon>
        <taxon>Tracheophyta</taxon>
        <taxon>Spermatophyta</taxon>
        <taxon>Magnoliopsida</taxon>
        <taxon>eudicotyledons</taxon>
        <taxon>Gunneridae</taxon>
        <taxon>Pentapetalae</taxon>
        <taxon>rosids</taxon>
        <taxon>malvids</taxon>
        <taxon>Sapindales</taxon>
        <taxon>Sapindaceae</taxon>
        <taxon>Hippocastanoideae</taxon>
        <taxon>Acereae</taxon>
        <taxon>Acer</taxon>
    </lineage>
</organism>
<name>A0AAD5IAG9_ACENE</name>
<reference evidence="2" key="1">
    <citation type="journal article" date="2022" name="Plant J.">
        <title>Strategies of tolerance reflected in two North American maple genomes.</title>
        <authorList>
            <person name="McEvoy S.L."/>
            <person name="Sezen U.U."/>
            <person name="Trouern-Trend A."/>
            <person name="McMahon S.M."/>
            <person name="Schaberg P.G."/>
            <person name="Yang J."/>
            <person name="Wegrzyn J.L."/>
            <person name="Swenson N.G."/>
        </authorList>
    </citation>
    <scope>NUCLEOTIDE SEQUENCE</scope>
    <source>
        <strain evidence="2">91603</strain>
    </source>
</reference>
<evidence type="ECO:0008006" key="4">
    <source>
        <dbReference type="Google" id="ProtNLM"/>
    </source>
</evidence>
<keyword evidence="3" id="KW-1185">Reference proteome</keyword>
<dbReference type="AlphaFoldDB" id="A0AAD5IAG9"/>
<evidence type="ECO:0000313" key="2">
    <source>
        <dbReference type="EMBL" id="KAI9156951.1"/>
    </source>
</evidence>
<gene>
    <name evidence="2" type="ORF">LWI28_014588</name>
</gene>
<sequence length="432" mass="49796">MVNGMHVYGWPISSKVAITDWDKRRKDGTSLLGRNQRGADRSKGTRDSSTSLDVRGKGYQTFVSNSERSYAEAVYGHQNYDQFRDSKKADKNVKISWLERKEEREWISRCAIGTLYVFSNYDGARKRLKDRGYSVKTSYLGDNHILWCFETKTDRDGFLANRFFWEDCFSSMNKWNVSYISKSKLVWIECYEIPLFCWNSNFFLKLGGIVGESLLVEVDTAMKKSLDRGRVLVLKDPPQEVPHLIKIQKDHGIFPVKLSKDQIPVDISWVKQHLGIYNEDLNLNPLDEMERVNSLEDLEDVTVRTKSQEKDKRKMGVAGQVRKVVREKSSSLDTQSNHSAWARGEVKEDRGGFHNLSDINGERNLKVSYSLKSPKKGKGNWVRKSKVKPLGFPMNNTKLVIGKSRSDMRRGESKEESSWTSSEAESREFQKQ</sequence>
<feature type="compositionally biased region" description="Basic and acidic residues" evidence="1">
    <location>
        <begin position="37"/>
        <end position="46"/>
    </location>
</feature>
<evidence type="ECO:0000313" key="3">
    <source>
        <dbReference type="Proteomes" id="UP001064489"/>
    </source>
</evidence>
<dbReference type="EMBL" id="JAJSOW010000107">
    <property type="protein sequence ID" value="KAI9156951.1"/>
    <property type="molecule type" value="Genomic_DNA"/>
</dbReference>
<feature type="region of interest" description="Disordered" evidence="1">
    <location>
        <begin position="29"/>
        <end position="53"/>
    </location>
</feature>
<comment type="caution">
    <text evidence="2">The sequence shown here is derived from an EMBL/GenBank/DDBJ whole genome shotgun (WGS) entry which is preliminary data.</text>
</comment>
<feature type="region of interest" description="Disordered" evidence="1">
    <location>
        <begin position="387"/>
        <end position="432"/>
    </location>
</feature>
<dbReference type="PANTHER" id="PTHR34427">
    <property type="entry name" value="DUF4283 DOMAIN PROTEIN"/>
    <property type="match status" value="1"/>
</dbReference>
<dbReference type="Proteomes" id="UP001064489">
    <property type="component" value="Chromosome 12"/>
</dbReference>